<accession>A0A6B1DQB8</accession>
<dbReference type="InterPro" id="IPR002716">
    <property type="entry name" value="PIN_dom"/>
</dbReference>
<protein>
    <submittedName>
        <fullName evidence="2">Type II toxin-antitoxin system VapC family toxin</fullName>
    </submittedName>
</protein>
<evidence type="ECO:0000313" key="2">
    <source>
        <dbReference type="EMBL" id="MYD88975.1"/>
    </source>
</evidence>
<dbReference type="InterPro" id="IPR029060">
    <property type="entry name" value="PIN-like_dom_sf"/>
</dbReference>
<dbReference type="Pfam" id="PF01850">
    <property type="entry name" value="PIN"/>
    <property type="match status" value="1"/>
</dbReference>
<dbReference type="SUPFAM" id="SSF88723">
    <property type="entry name" value="PIN domain-like"/>
    <property type="match status" value="1"/>
</dbReference>
<dbReference type="EMBL" id="VXPY01000012">
    <property type="protein sequence ID" value="MYD88975.1"/>
    <property type="molecule type" value="Genomic_DNA"/>
</dbReference>
<gene>
    <name evidence="2" type="ORF">F4Y08_01355</name>
</gene>
<feature type="domain" description="PIN" evidence="1">
    <location>
        <begin position="19"/>
        <end position="77"/>
    </location>
</feature>
<name>A0A6B1DQB8_9CHLR</name>
<evidence type="ECO:0000259" key="1">
    <source>
        <dbReference type="Pfam" id="PF01850"/>
    </source>
</evidence>
<organism evidence="2">
    <name type="scientific">Caldilineaceae bacterium SB0662_bin_9</name>
    <dbReference type="NCBI Taxonomy" id="2605258"/>
    <lineage>
        <taxon>Bacteria</taxon>
        <taxon>Bacillati</taxon>
        <taxon>Chloroflexota</taxon>
        <taxon>Caldilineae</taxon>
        <taxon>Caldilineales</taxon>
        <taxon>Caldilineaceae</taxon>
    </lineage>
</organism>
<proteinExistence type="predicted"/>
<reference evidence="2" key="1">
    <citation type="submission" date="2019-09" db="EMBL/GenBank/DDBJ databases">
        <title>Characterisation of the sponge microbiome using genome-centric metagenomics.</title>
        <authorList>
            <person name="Engelberts J.P."/>
            <person name="Robbins S.J."/>
            <person name="De Goeij J.M."/>
            <person name="Aranda M."/>
            <person name="Bell S.C."/>
            <person name="Webster N.S."/>
        </authorList>
    </citation>
    <scope>NUCLEOTIDE SEQUENCE</scope>
    <source>
        <strain evidence="2">SB0662_bin_9</strain>
    </source>
</reference>
<dbReference type="AlphaFoldDB" id="A0A6B1DQB8"/>
<comment type="caution">
    <text evidence="2">The sequence shown here is derived from an EMBL/GenBank/DDBJ whole genome shotgun (WGS) entry which is preliminary data.</text>
</comment>
<sequence>MVKPLRDGDEVLQWYFQELFNSTEVRLVPATRALWEDAAEIRAGLNLRTPDALHAATSIQERCTLFVTNDGAFRRVVGLPVVVLDELKV</sequence>
<dbReference type="Gene3D" id="3.40.50.1010">
    <property type="entry name" value="5'-nuclease"/>
    <property type="match status" value="1"/>
</dbReference>